<evidence type="ECO:0000313" key="6">
    <source>
        <dbReference type="Proteomes" id="UP001216390"/>
    </source>
</evidence>
<evidence type="ECO:0000313" key="5">
    <source>
        <dbReference type="EMBL" id="WCO65052.1"/>
    </source>
</evidence>
<dbReference type="PROSITE" id="PS50991">
    <property type="entry name" value="PYR_CT"/>
    <property type="match status" value="1"/>
</dbReference>
<dbReference type="InterPro" id="IPR000891">
    <property type="entry name" value="PYR_CT"/>
</dbReference>
<dbReference type="PANTHER" id="PTHR42738:SF7">
    <property type="entry name" value="HYDROXYMETHYLGLUTARYL-COA LYASE"/>
    <property type="match status" value="1"/>
</dbReference>
<comment type="similarity">
    <text evidence="1">Belongs to the HMG-CoA lyase family.</text>
</comment>
<keyword evidence="3 5" id="KW-0456">Lyase</keyword>
<evidence type="ECO:0000256" key="1">
    <source>
        <dbReference type="ARBA" id="ARBA00009405"/>
    </source>
</evidence>
<dbReference type="InterPro" id="IPR043594">
    <property type="entry name" value="HMGL"/>
</dbReference>
<dbReference type="GO" id="GO:0006552">
    <property type="term" value="P:L-leucine catabolic process"/>
    <property type="evidence" value="ECO:0007669"/>
    <property type="project" value="TreeGrafter"/>
</dbReference>
<dbReference type="GO" id="GO:0046951">
    <property type="term" value="P:ketone body biosynthetic process"/>
    <property type="evidence" value="ECO:0007669"/>
    <property type="project" value="TreeGrafter"/>
</dbReference>
<dbReference type="GO" id="GO:0004419">
    <property type="term" value="F:hydroxymethylglutaryl-CoA lyase activity"/>
    <property type="evidence" value="ECO:0007669"/>
    <property type="project" value="TreeGrafter"/>
</dbReference>
<name>A0AAE9Y345_9ACTN</name>
<dbReference type="SUPFAM" id="SSF51569">
    <property type="entry name" value="Aldolase"/>
    <property type="match status" value="1"/>
</dbReference>
<keyword evidence="6" id="KW-1185">Reference proteome</keyword>
<protein>
    <submittedName>
        <fullName evidence="5">Hydroxymethylglutaryl-CoA lyase</fullName>
    </submittedName>
</protein>
<dbReference type="InterPro" id="IPR013785">
    <property type="entry name" value="Aldolase_TIM"/>
</dbReference>
<accession>A0AAE9Y345</accession>
<dbReference type="CDD" id="cd07938">
    <property type="entry name" value="DRE_TIM_HMGL"/>
    <property type="match status" value="1"/>
</dbReference>
<dbReference type="Gene3D" id="3.20.20.70">
    <property type="entry name" value="Aldolase class I"/>
    <property type="match status" value="1"/>
</dbReference>
<sequence>MTAALPARATIRDVGPRDGLQPEEPVALADRIRLVDALVAAGLRRVEVAAFVSPKAVPAMAGSAEVVAGIARAADVTYAALVPNRRGAEMALEAGVDELTVTVSASEAYNQRNVRMSTDESVAVVGEVAALAADAGVPVDAVVSCAFGSPYEGEIAPSEVAALADRLAEAGATALTYADTTGMATPRRVAEVVDALGTVDVGLHLHDTRGTALVNAYAALELGVTRFDTAVGGLGGSPFAHGAGGNLATEELVALLDDLGVHTGIDVEALADAALLVEELVGREVPSGVAHAGPRHRRAPSP</sequence>
<evidence type="ECO:0000256" key="2">
    <source>
        <dbReference type="ARBA" id="ARBA00022723"/>
    </source>
</evidence>
<keyword evidence="2" id="KW-0479">Metal-binding</keyword>
<reference evidence="5" key="1">
    <citation type="submission" date="2023-01" db="EMBL/GenBank/DDBJ databases">
        <title>The diversity of Class Acidimicrobiia in South China Sea sediment environments and the proposal of Iamia marina sp. nov., a novel species of the genus Iamia.</title>
        <authorList>
            <person name="He Y."/>
            <person name="Tian X."/>
        </authorList>
    </citation>
    <scope>NUCLEOTIDE SEQUENCE</scope>
    <source>
        <strain evidence="5">DSM 19957</strain>
    </source>
</reference>
<dbReference type="PANTHER" id="PTHR42738">
    <property type="entry name" value="HYDROXYMETHYLGLUTARYL-COA LYASE"/>
    <property type="match status" value="1"/>
</dbReference>
<feature type="domain" description="Pyruvate carboxyltransferase" evidence="4">
    <location>
        <begin position="9"/>
        <end position="271"/>
    </location>
</feature>
<dbReference type="AlphaFoldDB" id="A0AAE9Y345"/>
<gene>
    <name evidence="5" type="ORF">PO878_11135</name>
</gene>
<dbReference type="Proteomes" id="UP001216390">
    <property type="component" value="Chromosome"/>
</dbReference>
<evidence type="ECO:0000259" key="4">
    <source>
        <dbReference type="PROSITE" id="PS50991"/>
    </source>
</evidence>
<dbReference type="RefSeq" id="WP_272734577.1">
    <property type="nucleotide sequence ID" value="NZ_CP116942.1"/>
</dbReference>
<dbReference type="KEGG" id="ima:PO878_11135"/>
<organism evidence="5 6">
    <name type="scientific">Iamia majanohamensis</name>
    <dbReference type="NCBI Taxonomy" id="467976"/>
    <lineage>
        <taxon>Bacteria</taxon>
        <taxon>Bacillati</taxon>
        <taxon>Actinomycetota</taxon>
        <taxon>Acidimicrobiia</taxon>
        <taxon>Acidimicrobiales</taxon>
        <taxon>Iamiaceae</taxon>
        <taxon>Iamia</taxon>
    </lineage>
</organism>
<dbReference type="Pfam" id="PF00682">
    <property type="entry name" value="HMGL-like"/>
    <property type="match status" value="1"/>
</dbReference>
<proteinExistence type="inferred from homology"/>
<dbReference type="EMBL" id="CP116942">
    <property type="protein sequence ID" value="WCO65052.1"/>
    <property type="molecule type" value="Genomic_DNA"/>
</dbReference>
<evidence type="ECO:0000256" key="3">
    <source>
        <dbReference type="ARBA" id="ARBA00023239"/>
    </source>
</evidence>
<dbReference type="NCBIfam" id="NF004283">
    <property type="entry name" value="PRK05692.1"/>
    <property type="match status" value="1"/>
</dbReference>
<dbReference type="GO" id="GO:0046872">
    <property type="term" value="F:metal ion binding"/>
    <property type="evidence" value="ECO:0007669"/>
    <property type="project" value="UniProtKB-KW"/>
</dbReference>